<evidence type="ECO:0000313" key="1">
    <source>
        <dbReference type="EMBL" id="VXA85422.1"/>
    </source>
</evidence>
<name>A0A653L1Z5_AERVE</name>
<reference evidence="1 2" key="1">
    <citation type="submission" date="2019-10" db="EMBL/GenBank/DDBJ databases">
        <authorList>
            <person name="Karimi E."/>
        </authorList>
    </citation>
    <scope>NUCLEOTIDE SEQUENCE [LARGE SCALE GENOMIC DNA]</scope>
    <source>
        <strain evidence="1">Aeromonas sp. 8C</strain>
    </source>
</reference>
<protein>
    <submittedName>
        <fullName evidence="1">Capsule polysaccharide export protein KpsS</fullName>
    </submittedName>
</protein>
<organism evidence="1 2">
    <name type="scientific">Aeromonas veronii</name>
    <dbReference type="NCBI Taxonomy" id="654"/>
    <lineage>
        <taxon>Bacteria</taxon>
        <taxon>Pseudomonadati</taxon>
        <taxon>Pseudomonadota</taxon>
        <taxon>Gammaproteobacteria</taxon>
        <taxon>Aeromonadales</taxon>
        <taxon>Aeromonadaceae</taxon>
        <taxon>Aeromonas</taxon>
    </lineage>
</organism>
<sequence>MNVLLLQGPLGPFYQTLSQHLVRAGHQVVKINFNGGDECWPCAGISISYHGDPDGWNTFLRRMLREYSINTVLCYGDCRYYHKVASQVCELKGLSFWALEEGYLRPDFVTLEPGGVNAFSPWYEERARLPRVDWPAEFIAPLKVGKTFAARAWYASRYHISKAIKQSRYPHFVDHRPWTLWQEARGWLRSGWIKYGHRHRDRALLHRIKEHAGQLFLVPLQVSEDFQIREHSEFGDLEEMISEVVSSFARHANPDDVLLFKHHPMDRGYVSYRDCIDRLIAEHGLAGRLFYGYEWPLPALYPLLKGVITINSTVGLSALLHQVPTICLGRAIYDIKGLTTTGPLSSFWQHQSPVCEATFQRARNSLLHLTQLNASFYRHLDTGAEAVLARMRLAETAVTHEPALHRKPTRSRGA</sequence>
<dbReference type="Pfam" id="PF05159">
    <property type="entry name" value="Capsule_synth"/>
    <property type="match status" value="1"/>
</dbReference>
<evidence type="ECO:0000313" key="2">
    <source>
        <dbReference type="Proteomes" id="UP000439123"/>
    </source>
</evidence>
<dbReference type="EMBL" id="CABWLC010000012">
    <property type="protein sequence ID" value="VXA85422.1"/>
    <property type="molecule type" value="Genomic_DNA"/>
</dbReference>
<dbReference type="CDD" id="cd16441">
    <property type="entry name" value="beta_Kdo_transferase_KpsS"/>
    <property type="match status" value="1"/>
</dbReference>
<dbReference type="AlphaFoldDB" id="A0A653L1Z5"/>
<dbReference type="RefSeq" id="WP_159157243.1">
    <property type="nucleotide sequence ID" value="NZ_LR732798.1"/>
</dbReference>
<proteinExistence type="predicted"/>
<accession>A0A653L1Z5</accession>
<gene>
    <name evidence="1" type="primary">kpsS</name>
    <name evidence="1" type="ORF">AERO8C_20478</name>
</gene>
<dbReference type="InterPro" id="IPR007833">
    <property type="entry name" value="Capsule_polysaccharide_synth"/>
</dbReference>
<dbReference type="Proteomes" id="UP000439123">
    <property type="component" value="Unassembled WGS sequence"/>
</dbReference>
<dbReference type="GO" id="GO:0000271">
    <property type="term" value="P:polysaccharide biosynthetic process"/>
    <property type="evidence" value="ECO:0007669"/>
    <property type="project" value="InterPro"/>
</dbReference>
<dbReference type="GO" id="GO:0015774">
    <property type="term" value="P:polysaccharide transport"/>
    <property type="evidence" value="ECO:0007669"/>
    <property type="project" value="InterPro"/>
</dbReference>